<feature type="compositionally biased region" description="Polar residues" evidence="1">
    <location>
        <begin position="2329"/>
        <end position="2338"/>
    </location>
</feature>
<dbReference type="PANTHER" id="PTHR36562:SF6">
    <property type="entry name" value="EG:133E12.4 PROTEIN"/>
    <property type="match status" value="1"/>
</dbReference>
<feature type="compositionally biased region" description="Low complexity" evidence="1">
    <location>
        <begin position="496"/>
        <end position="510"/>
    </location>
</feature>
<feature type="region of interest" description="Disordered" evidence="1">
    <location>
        <begin position="1494"/>
        <end position="1565"/>
    </location>
</feature>
<feature type="compositionally biased region" description="Polar residues" evidence="1">
    <location>
        <begin position="1969"/>
        <end position="1983"/>
    </location>
</feature>
<sequence>MASREKRPLAPSKSKQKVNNDCTSPSVEQKSKKGKAQTNTRQQQIAQDILEAVATDSQLPVKINANLPRKKAIKNLRHKSKLQATKSNLIKVKITKKVPIRALRKTNVETIRAVKGRRTKKNLTDVKNLENNTEDPDNDNGITKTGAKGNNNSVKSVNTTVSTFRNSLKSKKIKNPIKSTEVDNSIIEVTGKETDSTNSGAISSRNSPKTGRKIKITCKKLQDLEAEQTEDSTSLESENKYNKVSKVGPVKRSNKEKDNSTKAVEDTASSSKMLRLKRNTSKERDIQNNTRSPSIIDTKSNKAILDNKNLVDLTIDEVISTTVVRSVVEETQGLAKKTKKGRKISERPERLLYESEIKKEPDMEELKIAANESSKESDAETLKSSQILKDMSQNSSDCVKSTLPRTRYNRTLAQRSLRNGKLRGSTEFVTSPELEGNKQYKLESGDQIGSDTCPGDSSGDITESDQFFYESNLDSAQGMMDSTKAEIPKNNDDVENNATGIGNNNNNNNGERGERMSEVGPTLRSKTKAKTIDSTATSLDSKSSSDAKADETKVVVNNTGTHDELIKSTTIEQTRKENTLVNILDKPKSRRSSLNIEMKKTVGSHIDQMIENIKLNIAKSIESKIFGPEKSLVLSKNFEMSKTEEIVAPLSTELQKKNLEENDEDVNAPNVSKSEIKSENSENSVPKVADTAKEIEKMVMGDMEIADTQSQERQKNCSDNGNVATASGLVGVCKLENITNSENACEDFSGQKDLHSGNSGSHLVSTKSNEISGKSTEVPVEGVNEDQSYKGEDQAAGVDIMKMLTNTRTSDVNSENLSATTKQSVECSKSQSNEIQSLPEISMTVEKQGKRSSMLFEKPESADQISAQIKKNLSIDASSSQASNKDTPRHTLNYEIFKQELKEVHKNTESSILEIEPVTELRNANSALKSFGTGAQSLGISKNIETPVTGQDNTMESVCLSTTIQSEESETLESISREVERLVAESESENKKITSSSHRPSSETDKKKAEDHFTIKDSENCNKSSDNINDSVDSELETNRFLEVLESSFTDSDILTMIPEISEVLASKETSRTDAIPSQEILNSEESVNDAERCENDEVAVENQDTVCDHPSTSNGQDKILNSQNLSVALKLSHENREKSSNIPSQDISQFSRVKETVESQNLNVEQKSNSGEKTTISHDDLKRQKNLLKNPEIIEQFDRSIENDRSSTVSGETSSEKRTNSQEKTPHESNETSHVDTSNGEGTMKKDSRLDNIDKPITAEEQSCLIEENKRVLRARDRQKKVESTRKSQETVQNAKVFEQSKPMVSILELVKNAEDVDNAEIVKELGMHKNDSCQELTLNKQSNSDGVTAIGELDRSESDEPYPVENEAVQGSLIRTRRGRELKKRKDEQQQNQNVQKPKRSKRENKKSDQQNKEETLLDNEVAKINENTQSLTEKYEKSYKEGGNFRGFSEGSYKNIFSSGKVRKNDNDRSHSETDLEMVKLEMENVELIKKRSGNIPALPDVIEGNSSRNSEANSENDKKIVENTSKTPETLQKDLDESSTSSESSSSVAATPKILETPEDKVKKESILRLLGLESLEKAAERLSHQKAKKEQYTGTLKTVIRVQKEKDKKRSRSPLKMVLKQGRSDGDGDSPEFYTIQKELGTSGLGDSSSDEDPEEPPSKDRQSLVIPEKSSSFSIHPGRLCADVCCYCFGKFGLLDTPMHLAQMKSDERRKKILNIDRYLTKDSCLCDACYRHVDRKANTSPTNMQAKPERQHRQLMVSKCSARECREPARHHVKRRWLLKIKAGLQNEVDIDWESSQHTSMSFCVNHYSKIERFLTCALCKRRLARNHTHQLVAAETDELNERLRHQGIPVPLSTGTFVCKLCRYFTQLQLKYKDIENMNANHKSFFKSYRKRILHYHDIEVLENEEEDLSSQGQPTKDKDKRKKSKCGQGKGGSSKSLDSTHNSASEKSTPEPNKNEGMNFETSNHAFGNQNSTNEKNRDQDSTACHDIQILNVEDSIENLKKRKSHDMQTYSNSPTVSSGDANDLVEILAMDKEVTLTRLPKRARTNSDITPVVQRLGANPSISVRTLFPGEEEMNLHANVEFNSVREVTPQGWEKCATMIQYDRDTKLLWQELQRPYGNQSSFLRHLILLEKYYRSGDLVLAPNASRNAINYSTSVQNRLISYEGPEKVDEPIMEPISSEFASPRRLSGGFVMERDRLSMPSTSSFLTNTSMNSNVANSFSNSTKTSPPRILKFNSGVSIIKKPPPNLHRLNLPSTSTSNANSSKRKDNRMPVMSGGKVFQLSEPEFKKLQQLKRQKQMLNEKQMSNINLTGNSGGAVSPSSLPSRPPTQYQKAQIAAQTQFQKHLRMQQEMLNRQSRSDFEPLICDVRSLTNENNPTQNLLSNLNLPKSIQVTTKPPNPIPIMPKIPKSLTVIPQTITRPTDK</sequence>
<feature type="compositionally biased region" description="Low complexity" evidence="1">
    <location>
        <begin position="1507"/>
        <end position="1517"/>
    </location>
</feature>
<feature type="region of interest" description="Disordered" evidence="1">
    <location>
        <begin position="128"/>
        <end position="155"/>
    </location>
</feature>
<protein>
    <submittedName>
        <fullName evidence="3">MATH and LRR domain-containing protein PFE0570w isoform X2</fullName>
    </submittedName>
</protein>
<dbReference type="GeneID" id="107218222"/>
<feature type="compositionally biased region" description="Polar residues" evidence="1">
    <location>
        <begin position="1159"/>
        <end position="1175"/>
    </location>
</feature>
<feature type="compositionally biased region" description="Polar residues" evidence="1">
    <location>
        <begin position="811"/>
        <end position="836"/>
    </location>
</feature>
<evidence type="ECO:0000313" key="2">
    <source>
        <dbReference type="Proteomes" id="UP000829291"/>
    </source>
</evidence>
<feature type="compositionally biased region" description="Basic and acidic residues" evidence="1">
    <location>
        <begin position="1215"/>
        <end position="1235"/>
    </location>
</feature>
<feature type="region of interest" description="Disordered" evidence="1">
    <location>
        <begin position="1356"/>
        <end position="1434"/>
    </location>
</feature>
<feature type="region of interest" description="Disordered" evidence="1">
    <location>
        <begin position="226"/>
        <end position="294"/>
    </location>
</feature>
<gene>
    <name evidence="3" type="primary">LOC107218222</name>
</gene>
<feature type="compositionally biased region" description="Polar residues" evidence="1">
    <location>
        <begin position="196"/>
        <end position="209"/>
    </location>
</feature>
<name>A0ABM3GFF0_NEOLC</name>
<feature type="region of interest" description="Disordered" evidence="1">
    <location>
        <begin position="964"/>
        <end position="1012"/>
    </location>
</feature>
<feature type="region of interest" description="Disordered" evidence="1">
    <location>
        <begin position="1913"/>
        <end position="1993"/>
    </location>
</feature>
<dbReference type="PANTHER" id="PTHR36562">
    <property type="entry name" value="SERINE/ARGININE REPETITIVE MATRIX 2"/>
    <property type="match status" value="1"/>
</dbReference>
<feature type="compositionally biased region" description="Polar residues" evidence="1">
    <location>
        <begin position="382"/>
        <end position="399"/>
    </location>
</feature>
<feature type="compositionally biased region" description="Polar residues" evidence="1">
    <location>
        <begin position="756"/>
        <end position="775"/>
    </location>
</feature>
<feature type="region of interest" description="Disordered" evidence="1">
    <location>
        <begin position="489"/>
        <end position="546"/>
    </location>
</feature>
<feature type="compositionally biased region" description="Polar residues" evidence="1">
    <location>
        <begin position="17"/>
        <end position="28"/>
    </location>
</feature>
<evidence type="ECO:0000313" key="3">
    <source>
        <dbReference type="RefSeq" id="XP_046599000.1"/>
    </source>
</evidence>
<feature type="compositionally biased region" description="Basic and acidic residues" evidence="1">
    <location>
        <begin position="1000"/>
        <end position="1012"/>
    </location>
</feature>
<feature type="compositionally biased region" description="Basic and acidic residues" evidence="1">
    <location>
        <begin position="1408"/>
        <end position="1426"/>
    </location>
</feature>
<feature type="compositionally biased region" description="Basic and acidic residues" evidence="1">
    <location>
        <begin position="370"/>
        <end position="381"/>
    </location>
</feature>
<feature type="region of interest" description="Disordered" evidence="1">
    <location>
        <begin position="811"/>
        <end position="852"/>
    </location>
</feature>
<evidence type="ECO:0000256" key="1">
    <source>
        <dbReference type="SAM" id="MobiDB-lite"/>
    </source>
</evidence>
<feature type="compositionally biased region" description="Basic and acidic residues" evidence="1">
    <location>
        <begin position="1197"/>
        <end position="1206"/>
    </location>
</feature>
<keyword evidence="2" id="KW-1185">Reference proteome</keyword>
<feature type="compositionally biased region" description="Basic and acidic residues" evidence="1">
    <location>
        <begin position="253"/>
        <end position="265"/>
    </location>
</feature>
<feature type="region of interest" description="Disordered" evidence="1">
    <location>
        <begin position="1135"/>
        <end position="1257"/>
    </location>
</feature>
<feature type="region of interest" description="Disordered" evidence="1">
    <location>
        <begin position="191"/>
        <end position="210"/>
    </location>
</feature>
<feature type="region of interest" description="Disordered" evidence="1">
    <location>
        <begin position="370"/>
        <end position="400"/>
    </location>
</feature>
<dbReference type="RefSeq" id="XP_046599000.1">
    <property type="nucleotide sequence ID" value="XM_046743044.1"/>
</dbReference>
<feature type="region of interest" description="Disordered" evidence="1">
    <location>
        <begin position="1"/>
        <end position="42"/>
    </location>
</feature>
<reference evidence="3" key="1">
    <citation type="submission" date="2025-08" db="UniProtKB">
        <authorList>
            <consortium name="RefSeq"/>
        </authorList>
    </citation>
    <scope>IDENTIFICATION</scope>
    <source>
        <tissue evidence="3">Thorax and Abdomen</tissue>
    </source>
</reference>
<feature type="compositionally biased region" description="Polar residues" evidence="1">
    <location>
        <begin position="2263"/>
        <end position="2273"/>
    </location>
</feature>
<feature type="compositionally biased region" description="Low complexity" evidence="1">
    <location>
        <begin position="1542"/>
        <end position="1551"/>
    </location>
</feature>
<feature type="region of interest" description="Disordered" evidence="1">
    <location>
        <begin position="2253"/>
        <end position="2283"/>
    </location>
</feature>
<feature type="region of interest" description="Disordered" evidence="1">
    <location>
        <begin position="1608"/>
        <end position="1674"/>
    </location>
</feature>
<dbReference type="Proteomes" id="UP000829291">
    <property type="component" value="Chromosome 6"/>
</dbReference>
<feature type="region of interest" description="Disordered" evidence="1">
    <location>
        <begin position="751"/>
        <end position="780"/>
    </location>
</feature>
<dbReference type="InterPro" id="IPR051372">
    <property type="entry name" value="CWC21"/>
</dbReference>
<organism evidence="2 3">
    <name type="scientific">Neodiprion lecontei</name>
    <name type="common">Redheaded pine sawfly</name>
    <dbReference type="NCBI Taxonomy" id="441921"/>
    <lineage>
        <taxon>Eukaryota</taxon>
        <taxon>Metazoa</taxon>
        <taxon>Ecdysozoa</taxon>
        <taxon>Arthropoda</taxon>
        <taxon>Hexapoda</taxon>
        <taxon>Insecta</taxon>
        <taxon>Pterygota</taxon>
        <taxon>Neoptera</taxon>
        <taxon>Endopterygota</taxon>
        <taxon>Hymenoptera</taxon>
        <taxon>Tenthredinoidea</taxon>
        <taxon>Diprionidae</taxon>
        <taxon>Diprioninae</taxon>
        <taxon>Neodiprion</taxon>
    </lineage>
</organism>
<proteinExistence type="predicted"/>
<feature type="compositionally biased region" description="Polar residues" evidence="1">
    <location>
        <begin position="1141"/>
        <end position="1152"/>
    </location>
</feature>
<feature type="region of interest" description="Disordered" evidence="1">
    <location>
        <begin position="2317"/>
        <end position="2338"/>
    </location>
</feature>
<accession>A0ABM3GFF0</accession>
<feature type="compositionally biased region" description="Polar residues" evidence="1">
    <location>
        <begin position="1949"/>
        <end position="1961"/>
    </location>
</feature>
<feature type="region of interest" description="Disordered" evidence="1">
    <location>
        <begin position="658"/>
        <end position="687"/>
    </location>
</feature>
<feature type="compositionally biased region" description="Basic and acidic residues" evidence="1">
    <location>
        <begin position="1244"/>
        <end position="1257"/>
    </location>
</feature>
<feature type="compositionally biased region" description="Basic and acidic residues" evidence="1">
    <location>
        <begin position="975"/>
        <end position="992"/>
    </location>
</feature>